<evidence type="ECO:0000313" key="2">
    <source>
        <dbReference type="Proteomes" id="UP001396334"/>
    </source>
</evidence>
<name>A0ABR2SQK8_9ROSI</name>
<organism evidence="1 2">
    <name type="scientific">Hibiscus sabdariffa</name>
    <name type="common">roselle</name>
    <dbReference type="NCBI Taxonomy" id="183260"/>
    <lineage>
        <taxon>Eukaryota</taxon>
        <taxon>Viridiplantae</taxon>
        <taxon>Streptophyta</taxon>
        <taxon>Embryophyta</taxon>
        <taxon>Tracheophyta</taxon>
        <taxon>Spermatophyta</taxon>
        <taxon>Magnoliopsida</taxon>
        <taxon>eudicotyledons</taxon>
        <taxon>Gunneridae</taxon>
        <taxon>Pentapetalae</taxon>
        <taxon>rosids</taxon>
        <taxon>malvids</taxon>
        <taxon>Malvales</taxon>
        <taxon>Malvaceae</taxon>
        <taxon>Malvoideae</taxon>
        <taxon>Hibiscus</taxon>
    </lineage>
</organism>
<evidence type="ECO:0000313" key="1">
    <source>
        <dbReference type="EMBL" id="KAK9027553.1"/>
    </source>
</evidence>
<reference evidence="1 2" key="1">
    <citation type="journal article" date="2024" name="G3 (Bethesda)">
        <title>Genome assembly of Hibiscus sabdariffa L. provides insights into metabolisms of medicinal natural products.</title>
        <authorList>
            <person name="Kim T."/>
        </authorList>
    </citation>
    <scope>NUCLEOTIDE SEQUENCE [LARGE SCALE GENOMIC DNA]</scope>
    <source>
        <strain evidence="1">TK-2024</strain>
        <tissue evidence="1">Old leaves</tissue>
    </source>
</reference>
<dbReference type="EMBL" id="JBBPBN010000012">
    <property type="protein sequence ID" value="KAK9027553.1"/>
    <property type="molecule type" value="Genomic_DNA"/>
</dbReference>
<sequence>MTSGPVRELLDLTKILAGEWRIVWDFGSFEDRRRRMEVCSLPSQPWSDSLEAICLHSDGRRARQKTFSPCLGNPVEASTMGHGHGSLQGSGFRANLNFSLDGVTGPLFVTP</sequence>
<keyword evidence="2" id="KW-1185">Reference proteome</keyword>
<evidence type="ECO:0008006" key="3">
    <source>
        <dbReference type="Google" id="ProtNLM"/>
    </source>
</evidence>
<accession>A0ABR2SQK8</accession>
<proteinExistence type="predicted"/>
<comment type="caution">
    <text evidence="1">The sequence shown here is derived from an EMBL/GenBank/DDBJ whole genome shotgun (WGS) entry which is preliminary data.</text>
</comment>
<dbReference type="Proteomes" id="UP001396334">
    <property type="component" value="Unassembled WGS sequence"/>
</dbReference>
<gene>
    <name evidence="1" type="ORF">V6N11_067382</name>
</gene>
<protein>
    <recommendedName>
        <fullName evidence="3">Plastid lipid-associated protein/fibrillin conserved domain-containing protein</fullName>
    </recommendedName>
</protein>